<dbReference type="EMBL" id="UARW01000010">
    <property type="protein sequence ID" value="SQD01500.1"/>
    <property type="molecule type" value="Genomic_DNA"/>
</dbReference>
<reference evidence="2 3" key="1">
    <citation type="submission" date="2018-06" db="EMBL/GenBank/DDBJ databases">
        <authorList>
            <consortium name="Pathogen Informatics"/>
            <person name="Doyle S."/>
        </authorList>
    </citation>
    <scope>NUCLEOTIDE SEQUENCE [LARGE SCALE GENOMIC DNA]</scope>
    <source>
        <strain evidence="2 3">NCTC8009</strain>
    </source>
</reference>
<evidence type="ECO:0000313" key="3">
    <source>
        <dbReference type="Proteomes" id="UP000250991"/>
    </source>
</evidence>
<name>A0A2X3LNX7_ECOLX</name>
<keyword evidence="1" id="KW-0812">Transmembrane</keyword>
<evidence type="ECO:0000313" key="2">
    <source>
        <dbReference type="EMBL" id="SQD01500.1"/>
    </source>
</evidence>
<accession>A0A2X3LNX7</accession>
<keyword evidence="1" id="KW-0472">Membrane</keyword>
<evidence type="ECO:0000256" key="1">
    <source>
        <dbReference type="SAM" id="Phobius"/>
    </source>
</evidence>
<proteinExistence type="predicted"/>
<feature type="transmembrane region" description="Helical" evidence="1">
    <location>
        <begin position="6"/>
        <end position="24"/>
    </location>
</feature>
<protein>
    <submittedName>
        <fullName evidence="2">Zinc transporter ZupT</fullName>
    </submittedName>
</protein>
<gene>
    <name evidence="2" type="primary">ygiE_3</name>
    <name evidence="2" type="ORF">NCTC8009_01931</name>
</gene>
<sequence>MSVPLILTILAGAATFIGAFLGVLGKNPRTAYWRFR</sequence>
<keyword evidence="1" id="KW-1133">Transmembrane helix</keyword>
<dbReference type="Proteomes" id="UP000250991">
    <property type="component" value="Unassembled WGS sequence"/>
</dbReference>
<dbReference type="AlphaFoldDB" id="A0A2X3LNX7"/>
<organism evidence="2 3">
    <name type="scientific">Escherichia coli</name>
    <dbReference type="NCBI Taxonomy" id="562"/>
    <lineage>
        <taxon>Bacteria</taxon>
        <taxon>Pseudomonadati</taxon>
        <taxon>Pseudomonadota</taxon>
        <taxon>Gammaproteobacteria</taxon>
        <taxon>Enterobacterales</taxon>
        <taxon>Enterobacteriaceae</taxon>
        <taxon>Escherichia</taxon>
    </lineage>
</organism>